<proteinExistence type="predicted"/>
<dbReference type="PROSITE" id="PS51318">
    <property type="entry name" value="TAT"/>
    <property type="match status" value="1"/>
</dbReference>
<reference evidence="3 4" key="1">
    <citation type="submission" date="2020-04" db="EMBL/GenBank/DDBJ databases">
        <title>Rhodospirillaceae bacterium KN72 isolated from deep sea.</title>
        <authorList>
            <person name="Zhang D.-C."/>
        </authorList>
    </citation>
    <scope>NUCLEOTIDE SEQUENCE [LARGE SCALE GENOMIC DNA]</scope>
    <source>
        <strain evidence="3 4">KN72</strain>
    </source>
</reference>
<dbReference type="EMBL" id="JABBNT010000001">
    <property type="protein sequence ID" value="NMM43102.1"/>
    <property type="molecule type" value="Genomic_DNA"/>
</dbReference>
<sequence>MKKSFNLTRRSFNSGLAMAGIGLAAPAVFSKRAKAADKSITITSWGGEYHKRVQRIFIDPFTAETGIEVQIVDNGDMAKVKAQVLSNSVTWDVIDAPAAFATSGAKENLWEELDPSLTGMKGLLTEGNPFYMPYYLYSGGILWDTERTPDGKHPVDFAGFYDVEQFPGRRCMRSLAPETLEAALIADGVDPKDLYPLDVDRAFAKMDELKANVSKFAASTPEQVSSVAQDEADFSYSYYNRVKGAQEGGANLDFSFEQTNNSLDFFAIPKGSKNKEAAMQFIAFCLRPEVQMEWSLSGYYLPNNLEAIEMVKAKPEGTFLPDLNNGKNVVINPEWWGDNYTDVQKRYSEWIIT</sequence>
<feature type="chain" id="PRO_5030663042" evidence="2">
    <location>
        <begin position="20"/>
        <end position="353"/>
    </location>
</feature>
<protein>
    <submittedName>
        <fullName evidence="3">Extracellular solute-binding protein</fullName>
    </submittedName>
</protein>
<dbReference type="PANTHER" id="PTHR30222:SF2">
    <property type="entry name" value="ABC TRANSPORTER SUBSTRATE-BINDING PROTEIN"/>
    <property type="match status" value="1"/>
</dbReference>
<organism evidence="3 4">
    <name type="scientific">Pacificispira spongiicola</name>
    <dbReference type="NCBI Taxonomy" id="2729598"/>
    <lineage>
        <taxon>Bacteria</taxon>
        <taxon>Pseudomonadati</taxon>
        <taxon>Pseudomonadota</taxon>
        <taxon>Alphaproteobacteria</taxon>
        <taxon>Rhodospirillales</taxon>
        <taxon>Rhodospirillaceae</taxon>
        <taxon>Pacificispira</taxon>
    </lineage>
</organism>
<dbReference type="InterPro" id="IPR006059">
    <property type="entry name" value="SBP"/>
</dbReference>
<dbReference type="CDD" id="cd13589">
    <property type="entry name" value="PBP2_polyamine_RpCGA009"/>
    <property type="match status" value="1"/>
</dbReference>
<feature type="signal peptide" evidence="2">
    <location>
        <begin position="1"/>
        <end position="19"/>
    </location>
</feature>
<comment type="caution">
    <text evidence="3">The sequence shown here is derived from an EMBL/GenBank/DDBJ whole genome shotgun (WGS) entry which is preliminary data.</text>
</comment>
<dbReference type="Gene3D" id="3.40.190.10">
    <property type="entry name" value="Periplasmic binding protein-like II"/>
    <property type="match status" value="2"/>
</dbReference>
<dbReference type="Pfam" id="PF13416">
    <property type="entry name" value="SBP_bac_8"/>
    <property type="match status" value="1"/>
</dbReference>
<dbReference type="AlphaFoldDB" id="A0A7Y0HEN8"/>
<name>A0A7Y0HEN8_9PROT</name>
<dbReference type="RefSeq" id="WP_169623405.1">
    <property type="nucleotide sequence ID" value="NZ_JABBNT010000001.1"/>
</dbReference>
<evidence type="ECO:0000256" key="2">
    <source>
        <dbReference type="SAM" id="SignalP"/>
    </source>
</evidence>
<dbReference type="InterPro" id="IPR006311">
    <property type="entry name" value="TAT_signal"/>
</dbReference>
<dbReference type="PANTHER" id="PTHR30222">
    <property type="entry name" value="SPERMIDINE/PUTRESCINE-BINDING PERIPLASMIC PROTEIN"/>
    <property type="match status" value="1"/>
</dbReference>
<keyword evidence="4" id="KW-1185">Reference proteome</keyword>
<keyword evidence="1 2" id="KW-0732">Signal</keyword>
<dbReference type="Proteomes" id="UP000539372">
    <property type="component" value="Unassembled WGS sequence"/>
</dbReference>
<evidence type="ECO:0000313" key="3">
    <source>
        <dbReference type="EMBL" id="NMM43102.1"/>
    </source>
</evidence>
<gene>
    <name evidence="3" type="ORF">HH303_01340</name>
</gene>
<accession>A0A7Y0HEN8</accession>
<dbReference type="SUPFAM" id="SSF53850">
    <property type="entry name" value="Periplasmic binding protein-like II"/>
    <property type="match status" value="1"/>
</dbReference>
<evidence type="ECO:0000313" key="4">
    <source>
        <dbReference type="Proteomes" id="UP000539372"/>
    </source>
</evidence>
<evidence type="ECO:0000256" key="1">
    <source>
        <dbReference type="ARBA" id="ARBA00022729"/>
    </source>
</evidence>